<sequence>MRQSDDETARRLLEILAEEPLPPSRVNIAALVQVGRRRARARRLIGLSGAVVVTVAALAVVPVLADVATRERPAPADEPVAQASAQPDPVEPTSCQPAPLPVPADTLSSQVLGGDPSGRYLVGTATGGNQRTSVLRWDDGRLQVLDIPVTDPAHLAVNSRGDVAGDGYFPKKLGGQARAWTYRDGRFADLPAVSGPPVAVVGINERGDVLGTISGAMPLVRVSPEAKQGSVEATAGPPNASTAHQPNVPAVPNAAEQTKLVQPVVWPGDQPDAVRSLRLPESLMVVNVQAVDDTGTVIGTGRSLAGSPVGASGAIAMRGLIWAPDGSVRELAAPSGHGPDTLARSVRGDWVVGAYQSSAEPTVGARWNLRTGEVRPMALKYMTGVNRAGWAAGYVLDERERQAPAVAFDQRIMVLPIPAKFDRNEGEPITVTISDDGRQIGSVLRTKGRPMSVAFRWTCT</sequence>
<proteinExistence type="predicted"/>
<feature type="region of interest" description="Disordered" evidence="1">
    <location>
        <begin position="225"/>
        <end position="249"/>
    </location>
</feature>
<name>A0A495JMU7_9ACTN</name>
<dbReference type="EMBL" id="RBKT01000001">
    <property type="protein sequence ID" value="RKR90151.1"/>
    <property type="molecule type" value="Genomic_DNA"/>
</dbReference>
<keyword evidence="4" id="KW-1185">Reference proteome</keyword>
<accession>A0A495JMU7</accession>
<organism evidence="3 4">
    <name type="scientific">Micromonospora pisi</name>
    <dbReference type="NCBI Taxonomy" id="589240"/>
    <lineage>
        <taxon>Bacteria</taxon>
        <taxon>Bacillati</taxon>
        <taxon>Actinomycetota</taxon>
        <taxon>Actinomycetes</taxon>
        <taxon>Micromonosporales</taxon>
        <taxon>Micromonosporaceae</taxon>
        <taxon>Micromonospora</taxon>
    </lineage>
</organism>
<feature type="region of interest" description="Disordered" evidence="1">
    <location>
        <begin position="72"/>
        <end position="102"/>
    </location>
</feature>
<gene>
    <name evidence="3" type="ORF">BDK92_4519</name>
</gene>
<evidence type="ECO:0000256" key="2">
    <source>
        <dbReference type="SAM" id="Phobius"/>
    </source>
</evidence>
<keyword evidence="2" id="KW-1133">Transmembrane helix</keyword>
<evidence type="ECO:0000256" key="1">
    <source>
        <dbReference type="SAM" id="MobiDB-lite"/>
    </source>
</evidence>
<keyword evidence="2" id="KW-0812">Transmembrane</keyword>
<protein>
    <submittedName>
        <fullName evidence="3">Uncharacterized protein</fullName>
    </submittedName>
</protein>
<reference evidence="3 4" key="1">
    <citation type="submission" date="2018-10" db="EMBL/GenBank/DDBJ databases">
        <title>Sequencing the genomes of 1000 actinobacteria strains.</title>
        <authorList>
            <person name="Klenk H.-P."/>
        </authorList>
    </citation>
    <scope>NUCLEOTIDE SEQUENCE [LARGE SCALE GENOMIC DNA]</scope>
    <source>
        <strain evidence="3 4">DSM 45175</strain>
    </source>
</reference>
<comment type="caution">
    <text evidence="3">The sequence shown here is derived from an EMBL/GenBank/DDBJ whole genome shotgun (WGS) entry which is preliminary data.</text>
</comment>
<dbReference type="OrthoDB" id="3357943at2"/>
<dbReference type="Proteomes" id="UP000277671">
    <property type="component" value="Unassembled WGS sequence"/>
</dbReference>
<keyword evidence="2" id="KW-0472">Membrane</keyword>
<dbReference type="AlphaFoldDB" id="A0A495JMU7"/>
<feature type="transmembrane region" description="Helical" evidence="2">
    <location>
        <begin position="44"/>
        <end position="65"/>
    </location>
</feature>
<evidence type="ECO:0000313" key="4">
    <source>
        <dbReference type="Proteomes" id="UP000277671"/>
    </source>
</evidence>
<evidence type="ECO:0000313" key="3">
    <source>
        <dbReference type="EMBL" id="RKR90151.1"/>
    </source>
</evidence>
<dbReference type="RefSeq" id="WP_121158476.1">
    <property type="nucleotide sequence ID" value="NZ_RBKT01000001.1"/>
</dbReference>